<dbReference type="PANTHER" id="PTHR38100:SF1">
    <property type="entry name" value="HIGH FREQUENCY LYSOGENIZATION PROTEIN HFLD"/>
    <property type="match status" value="1"/>
</dbReference>
<dbReference type="RefSeq" id="WP_193954522.1">
    <property type="nucleotide sequence ID" value="NZ_JADEYS010000018.1"/>
</dbReference>
<dbReference type="GO" id="GO:0005886">
    <property type="term" value="C:plasma membrane"/>
    <property type="evidence" value="ECO:0007669"/>
    <property type="project" value="UniProtKB-SubCell"/>
</dbReference>
<name>A0A8J7FEX3_9GAMM</name>
<organism evidence="5 6">
    <name type="scientific">Pontibacterium sinense</name>
    <dbReference type="NCBI Taxonomy" id="2781979"/>
    <lineage>
        <taxon>Bacteria</taxon>
        <taxon>Pseudomonadati</taxon>
        <taxon>Pseudomonadota</taxon>
        <taxon>Gammaproteobacteria</taxon>
        <taxon>Oceanospirillales</taxon>
        <taxon>Oceanospirillaceae</taxon>
        <taxon>Pontibacterium</taxon>
    </lineage>
</organism>
<dbReference type="Gene3D" id="1.10.3890.10">
    <property type="entry name" value="HflD-like"/>
    <property type="match status" value="1"/>
</dbReference>
<dbReference type="Pfam" id="PF04356">
    <property type="entry name" value="DUF489"/>
    <property type="match status" value="1"/>
</dbReference>
<comment type="similarity">
    <text evidence="4">Belongs to the HflD family.</text>
</comment>
<dbReference type="GO" id="GO:0005737">
    <property type="term" value="C:cytoplasm"/>
    <property type="evidence" value="ECO:0007669"/>
    <property type="project" value="UniProtKB-SubCell"/>
</dbReference>
<gene>
    <name evidence="4 5" type="primary">hflD</name>
    <name evidence="5" type="ORF">IOQ59_16320</name>
</gene>
<keyword evidence="6" id="KW-1185">Reference proteome</keyword>
<dbReference type="InterPro" id="IPR035932">
    <property type="entry name" value="HflD-like_sf"/>
</dbReference>
<evidence type="ECO:0000256" key="1">
    <source>
        <dbReference type="ARBA" id="ARBA00022475"/>
    </source>
</evidence>
<dbReference type="SUPFAM" id="SSF101322">
    <property type="entry name" value="YcfC-like"/>
    <property type="match status" value="1"/>
</dbReference>
<dbReference type="NCBIfam" id="NF001246">
    <property type="entry name" value="PRK00218.1-2"/>
    <property type="match status" value="1"/>
</dbReference>
<comment type="subcellular location">
    <subcellularLocation>
        <location evidence="4">Cytoplasm</location>
    </subcellularLocation>
    <subcellularLocation>
        <location evidence="4">Cell membrane</location>
        <topology evidence="4">Peripheral membrane protein</topology>
        <orientation evidence="4">Cytoplasmic side</orientation>
    </subcellularLocation>
</comment>
<protein>
    <recommendedName>
        <fullName evidence="4">High frequency lysogenization protein HflD homolog</fullName>
    </recommendedName>
</protein>
<keyword evidence="1 4" id="KW-1003">Cell membrane</keyword>
<evidence type="ECO:0000313" key="6">
    <source>
        <dbReference type="Proteomes" id="UP000640333"/>
    </source>
</evidence>
<proteinExistence type="inferred from homology"/>
<evidence type="ECO:0000313" key="5">
    <source>
        <dbReference type="EMBL" id="MBE9398827.1"/>
    </source>
</evidence>
<evidence type="ECO:0000256" key="3">
    <source>
        <dbReference type="ARBA" id="ARBA00023136"/>
    </source>
</evidence>
<dbReference type="InterPro" id="IPR007451">
    <property type="entry name" value="HflD"/>
</dbReference>
<evidence type="ECO:0000256" key="4">
    <source>
        <dbReference type="HAMAP-Rule" id="MF_00695"/>
    </source>
</evidence>
<dbReference type="EMBL" id="JADEYS010000018">
    <property type="protein sequence ID" value="MBE9398827.1"/>
    <property type="molecule type" value="Genomic_DNA"/>
</dbReference>
<dbReference type="Proteomes" id="UP000640333">
    <property type="component" value="Unassembled WGS sequence"/>
</dbReference>
<sequence>MSRKHDEQAIALAGLFQAAALVEQIATRGMVPQNSLETSLYSTFVTNPSSTEEIYGGAQELPFNLQLGLRNLQDLVEKKRSEHNKDIVRYALSMMHLERKLCSDKEMMQSVGSRLDQIREQARYFSPENEDPMLTPSTFCHPSVIANLASLYQETISTFSFRIQVGGDPRHLQNAENAAKIRGLLLAGIRSAMLWRQVGGKRWHLFFFKSRMRPSLKKIQPHP</sequence>
<dbReference type="AlphaFoldDB" id="A0A8J7FEX3"/>
<keyword evidence="3 4" id="KW-0472">Membrane</keyword>
<dbReference type="PANTHER" id="PTHR38100">
    <property type="entry name" value="HIGH FREQUENCY LYSOGENIZATION PROTEIN HFLD"/>
    <property type="match status" value="1"/>
</dbReference>
<accession>A0A8J7FEX3</accession>
<comment type="caution">
    <text evidence="5">The sequence shown here is derived from an EMBL/GenBank/DDBJ whole genome shotgun (WGS) entry which is preliminary data.</text>
</comment>
<reference evidence="5" key="1">
    <citation type="submission" date="2020-10" db="EMBL/GenBank/DDBJ databases">
        <title>Bacterium isolated from coastal waters sediment.</title>
        <authorList>
            <person name="Chen R.-J."/>
            <person name="Lu D.-C."/>
            <person name="Zhu K.-L."/>
            <person name="Du Z.-J."/>
        </authorList>
    </citation>
    <scope>NUCLEOTIDE SEQUENCE</scope>
    <source>
        <strain evidence="5">N1Y112</strain>
    </source>
</reference>
<dbReference type="HAMAP" id="MF_00695">
    <property type="entry name" value="HflD_protein"/>
    <property type="match status" value="1"/>
</dbReference>
<evidence type="ECO:0000256" key="2">
    <source>
        <dbReference type="ARBA" id="ARBA00022490"/>
    </source>
</evidence>
<keyword evidence="2 4" id="KW-0963">Cytoplasm</keyword>